<sequence length="29" mass="3242">MQQLMIRATKLIATIAYKKSALVKGAFFV</sequence>
<evidence type="ECO:0000313" key="1">
    <source>
        <dbReference type="EMBL" id="SFG92494.1"/>
    </source>
</evidence>
<keyword evidence="2" id="KW-1185">Reference proteome</keyword>
<name>A0A1I2VTB6_9SPHI</name>
<protein>
    <submittedName>
        <fullName evidence="1">Uncharacterized protein</fullName>
    </submittedName>
</protein>
<evidence type="ECO:0000313" key="2">
    <source>
        <dbReference type="Proteomes" id="UP000199666"/>
    </source>
</evidence>
<reference evidence="1 2" key="1">
    <citation type="submission" date="2016-10" db="EMBL/GenBank/DDBJ databases">
        <authorList>
            <person name="de Groot N.N."/>
        </authorList>
    </citation>
    <scope>NUCLEOTIDE SEQUENCE [LARGE SCALE GENOMIC DNA]</scope>
    <source>
        <strain evidence="1 2">DSM 18684</strain>
    </source>
</reference>
<gene>
    <name evidence="1" type="ORF">SAMN04489864_103256</name>
</gene>
<proteinExistence type="predicted"/>
<accession>A0A1I2VTB6</accession>
<dbReference type="EMBL" id="FOPP01000003">
    <property type="protein sequence ID" value="SFG92494.1"/>
    <property type="molecule type" value="Genomic_DNA"/>
</dbReference>
<dbReference type="AlphaFoldDB" id="A0A1I2VTB6"/>
<dbReference type="Proteomes" id="UP000199666">
    <property type="component" value="Unassembled WGS sequence"/>
</dbReference>
<organism evidence="1 2">
    <name type="scientific">Pedobacter insulae</name>
    <dbReference type="NCBI Taxonomy" id="414048"/>
    <lineage>
        <taxon>Bacteria</taxon>
        <taxon>Pseudomonadati</taxon>
        <taxon>Bacteroidota</taxon>
        <taxon>Sphingobacteriia</taxon>
        <taxon>Sphingobacteriales</taxon>
        <taxon>Sphingobacteriaceae</taxon>
        <taxon>Pedobacter</taxon>
    </lineage>
</organism>